<accession>R4RZN1</accession>
<dbReference type="AlphaFoldDB" id="R4RZN1"/>
<dbReference type="KEGG" id="nzs:SLY_0048"/>
<evidence type="ECO:0000256" key="1">
    <source>
        <dbReference type="SAM" id="Coils"/>
    </source>
</evidence>
<feature type="coiled-coil region" evidence="1">
    <location>
        <begin position="166"/>
        <end position="218"/>
    </location>
</feature>
<name>R4RZN1_PHYAS</name>
<feature type="transmembrane region" description="Helical" evidence="2">
    <location>
        <begin position="241"/>
        <end position="261"/>
    </location>
</feature>
<gene>
    <name evidence="3" type="ORF">SLY_0048</name>
</gene>
<keyword evidence="1" id="KW-0175">Coiled coil</keyword>
<keyword evidence="4" id="KW-1185">Reference proteome</keyword>
<dbReference type="EMBL" id="CP002548">
    <property type="protein sequence ID" value="AGL89974.1"/>
    <property type="molecule type" value="Genomic_DNA"/>
</dbReference>
<evidence type="ECO:0000313" key="3">
    <source>
        <dbReference type="EMBL" id="AGL89974.1"/>
    </source>
</evidence>
<organism evidence="3 4">
    <name type="scientific">Strawberry lethal yellows phytoplasma (CPA) str. NZSb11</name>
    <dbReference type="NCBI Taxonomy" id="980422"/>
    <lineage>
        <taxon>Bacteria</taxon>
        <taxon>Bacillati</taxon>
        <taxon>Mycoplasmatota</taxon>
        <taxon>Mollicutes</taxon>
        <taxon>Acholeplasmatales</taxon>
        <taxon>Acholeplasmataceae</taxon>
        <taxon>Candidatus Phytoplasma</taxon>
        <taxon>16SrXII (Stolbur group)</taxon>
    </lineage>
</organism>
<dbReference type="Proteomes" id="UP000013941">
    <property type="component" value="Chromosome"/>
</dbReference>
<keyword evidence="2" id="KW-0472">Membrane</keyword>
<dbReference type="PATRIC" id="fig|980422.3.peg.45"/>
<feature type="coiled-coil region" evidence="1">
    <location>
        <begin position="1"/>
        <end position="130"/>
    </location>
</feature>
<evidence type="ECO:0000313" key="4">
    <source>
        <dbReference type="Proteomes" id="UP000013941"/>
    </source>
</evidence>
<keyword evidence="2" id="KW-0812">Transmembrane</keyword>
<evidence type="ECO:0000256" key="2">
    <source>
        <dbReference type="SAM" id="Phobius"/>
    </source>
</evidence>
<reference evidence="3 4" key="1">
    <citation type="journal article" date="2013" name="BMC Genomics">
        <title>Comparison of the complete genome sequence of two closely related isolates of 'Candidatus Phytoplasma australiense' reveals genome plasticity.</title>
        <authorList>
            <person name="Andersen M.T."/>
            <person name="Liefting L.W."/>
            <person name="Havukkala I."/>
            <person name="Beever R.E."/>
        </authorList>
    </citation>
    <scope>NUCLEOTIDE SEQUENCE [LARGE SCALE GENOMIC DNA]</scope>
    <source>
        <strain evidence="3 4">NZSb11</strain>
    </source>
</reference>
<keyword evidence="2" id="KW-1133">Transmembrane helix</keyword>
<dbReference type="HOGENOM" id="CLU_1004436_0_0_14"/>
<sequence>MQQLEIKEKGFRSEIDTLKLENKNLKEKYTNDLTKTKQELDATKTENEQLEKEMQEIQTELIKNGNADDVLVKQLNHKEAKIKELKGKINTLEANETKLQEIIKQKDEEIKQLQQKVQEQAEEIIKLTAEIENNMEIFKQQSMKIQQLEGAIAGLESASSAMGIDNKELLHEINKLKDQLKEEQDAHVATKIRLEKKIVELKKDNLDLTNDSNQLETKKNGWDKNVENIGAAINIGVSTKAGVFGFLGVFFGLVPLVIYFIQKHVNNKLNNVENSKS</sequence>
<proteinExistence type="predicted"/>
<protein>
    <submittedName>
        <fullName evidence="3">Uncharacterized protein</fullName>
    </submittedName>
</protein>